<sequence length="325" mass="36026">MDDNYEDPTAVIVINDAGADNGLDFRDAVLGILICFCVLSTGIYMSHMYSSDEREEIAEEERHRVQAEIDKIKEMEKQRIEMEKVIGNYAISMTTITSSTTTTQTGALSSASSALPASSNITIPNGNEDNCNENDEAEITNSIVVSDDTDVIEVIDENTNVKTYFHKEDDDQENEDEQVFSIPASISASTLLKAVENNPCAICLDVFQNDDNIIICSNNILTERGGYPHCFHKKCSLDYIVSHTEGLQAPCPCCRKTFLCSYISSTDEEEGQQQQQQQQQHQEEEETVEIPSFLHSHHSSVSVSVSLSDLVEAAGGSERYPIQVE</sequence>
<evidence type="ECO:0000256" key="1">
    <source>
        <dbReference type="SAM" id="Coils"/>
    </source>
</evidence>
<keyword evidence="3" id="KW-0812">Transmembrane</keyword>
<accession>A0A1E7FY08</accession>
<evidence type="ECO:0000256" key="3">
    <source>
        <dbReference type="SAM" id="Phobius"/>
    </source>
</evidence>
<proteinExistence type="predicted"/>
<protein>
    <recommendedName>
        <fullName evidence="6">RING-type domain-containing protein</fullName>
    </recommendedName>
</protein>
<feature type="transmembrane region" description="Helical" evidence="3">
    <location>
        <begin position="28"/>
        <end position="45"/>
    </location>
</feature>
<keyword evidence="3" id="KW-0472">Membrane</keyword>
<evidence type="ECO:0000313" key="4">
    <source>
        <dbReference type="EMBL" id="OEU23025.1"/>
    </source>
</evidence>
<evidence type="ECO:0008006" key="6">
    <source>
        <dbReference type="Google" id="ProtNLM"/>
    </source>
</evidence>
<keyword evidence="1" id="KW-0175">Coiled coil</keyword>
<organism evidence="4 5">
    <name type="scientific">Fragilariopsis cylindrus CCMP1102</name>
    <dbReference type="NCBI Taxonomy" id="635003"/>
    <lineage>
        <taxon>Eukaryota</taxon>
        <taxon>Sar</taxon>
        <taxon>Stramenopiles</taxon>
        <taxon>Ochrophyta</taxon>
        <taxon>Bacillariophyta</taxon>
        <taxon>Bacillariophyceae</taxon>
        <taxon>Bacillariophycidae</taxon>
        <taxon>Bacillariales</taxon>
        <taxon>Bacillariaceae</taxon>
        <taxon>Fragilariopsis</taxon>
    </lineage>
</organism>
<keyword evidence="3" id="KW-1133">Transmembrane helix</keyword>
<dbReference type="EMBL" id="KV784353">
    <property type="protein sequence ID" value="OEU23025.1"/>
    <property type="molecule type" value="Genomic_DNA"/>
</dbReference>
<feature type="coiled-coil region" evidence="1">
    <location>
        <begin position="55"/>
        <end position="85"/>
    </location>
</feature>
<feature type="region of interest" description="Disordered" evidence="2">
    <location>
        <begin position="269"/>
        <end position="291"/>
    </location>
</feature>
<reference evidence="4 5" key="1">
    <citation type="submission" date="2016-09" db="EMBL/GenBank/DDBJ databases">
        <title>Extensive genetic diversity and differential bi-allelic expression allows diatom success in the polar Southern Ocean.</title>
        <authorList>
            <consortium name="DOE Joint Genome Institute"/>
            <person name="Mock T."/>
            <person name="Otillar R.P."/>
            <person name="Strauss J."/>
            <person name="Dupont C."/>
            <person name="Frickenhaus S."/>
            <person name="Maumus F."/>
            <person name="Mcmullan M."/>
            <person name="Sanges R."/>
            <person name="Schmutz J."/>
            <person name="Toseland A."/>
            <person name="Valas R."/>
            <person name="Veluchamy A."/>
            <person name="Ward B.J."/>
            <person name="Allen A."/>
            <person name="Barry K."/>
            <person name="Falciatore A."/>
            <person name="Ferrante M."/>
            <person name="Fortunato A.E."/>
            <person name="Gloeckner G."/>
            <person name="Gruber A."/>
            <person name="Hipkin R."/>
            <person name="Janech M."/>
            <person name="Kroth P."/>
            <person name="Leese F."/>
            <person name="Lindquist E."/>
            <person name="Lyon B.R."/>
            <person name="Martin J."/>
            <person name="Mayer C."/>
            <person name="Parker M."/>
            <person name="Quesneville H."/>
            <person name="Raymond J."/>
            <person name="Uhlig C."/>
            <person name="Valentin K.U."/>
            <person name="Worden A.Z."/>
            <person name="Armbrust E.V."/>
            <person name="Bowler C."/>
            <person name="Green B."/>
            <person name="Moulton V."/>
            <person name="Van Oosterhout C."/>
            <person name="Grigoriev I."/>
        </authorList>
    </citation>
    <scope>NUCLEOTIDE SEQUENCE [LARGE SCALE GENOMIC DNA]</scope>
    <source>
        <strain evidence="4 5">CCMP1102</strain>
    </source>
</reference>
<dbReference type="AlphaFoldDB" id="A0A1E7FY08"/>
<dbReference type="SUPFAM" id="SSF57850">
    <property type="entry name" value="RING/U-box"/>
    <property type="match status" value="1"/>
</dbReference>
<keyword evidence="5" id="KW-1185">Reference proteome</keyword>
<gene>
    <name evidence="4" type="ORF">FRACYDRAFT_233191</name>
</gene>
<name>A0A1E7FY08_9STRA</name>
<dbReference type="InterPro" id="IPR013083">
    <property type="entry name" value="Znf_RING/FYVE/PHD"/>
</dbReference>
<evidence type="ECO:0000256" key="2">
    <source>
        <dbReference type="SAM" id="MobiDB-lite"/>
    </source>
</evidence>
<evidence type="ECO:0000313" key="5">
    <source>
        <dbReference type="Proteomes" id="UP000095751"/>
    </source>
</evidence>
<dbReference type="Proteomes" id="UP000095751">
    <property type="component" value="Unassembled WGS sequence"/>
</dbReference>
<dbReference type="Gene3D" id="3.30.40.10">
    <property type="entry name" value="Zinc/RING finger domain, C3HC4 (zinc finger)"/>
    <property type="match status" value="1"/>
</dbReference>
<dbReference type="InParanoid" id="A0A1E7FY08"/>
<dbReference type="KEGG" id="fcy:FRACYDRAFT_233191"/>